<feature type="domain" description="Thioredoxin" evidence="14">
    <location>
        <begin position="4"/>
        <end position="157"/>
    </location>
</feature>
<comment type="catalytic activity">
    <reaction evidence="12">
        <text>a hydroperoxide + [thioredoxin]-dithiol = an alcohol + [thioredoxin]-disulfide + H2O</text>
        <dbReference type="Rhea" id="RHEA:62620"/>
        <dbReference type="Rhea" id="RHEA-COMP:10698"/>
        <dbReference type="Rhea" id="RHEA-COMP:10700"/>
        <dbReference type="ChEBI" id="CHEBI:15377"/>
        <dbReference type="ChEBI" id="CHEBI:29950"/>
        <dbReference type="ChEBI" id="CHEBI:30879"/>
        <dbReference type="ChEBI" id="CHEBI:35924"/>
        <dbReference type="ChEBI" id="CHEBI:50058"/>
        <dbReference type="EC" id="1.11.1.24"/>
    </reaction>
</comment>
<reference evidence="15 16" key="1">
    <citation type="submission" date="2009-01" db="EMBL/GenBank/DDBJ databases">
        <authorList>
            <person name="Qin X."/>
            <person name="Bachman B."/>
            <person name="Battles P."/>
            <person name="Bell A."/>
            <person name="Bess C."/>
            <person name="Bickham C."/>
            <person name="Chaboub L."/>
            <person name="Chen D."/>
            <person name="Coyle M."/>
            <person name="Deiros D.R."/>
            <person name="Dinh H."/>
            <person name="Forbes L."/>
            <person name="Fowler G."/>
            <person name="Francisco L."/>
            <person name="Fu Q."/>
            <person name="Gubbala S."/>
            <person name="Hale W."/>
            <person name="Han Y."/>
            <person name="Hemphill L."/>
            <person name="Highlander S.K."/>
            <person name="Hirani K."/>
            <person name="Hogues M."/>
            <person name="Jackson L."/>
            <person name="Jakkamsetti A."/>
            <person name="Javaid M."/>
            <person name="Jiang H."/>
            <person name="Korchina V."/>
            <person name="Kovar C."/>
            <person name="Lara F."/>
            <person name="Lee S."/>
            <person name="Mata R."/>
            <person name="Mathew T."/>
            <person name="Moen C."/>
            <person name="Morales K."/>
            <person name="Munidasa M."/>
            <person name="Nazareth L."/>
            <person name="Ngo R."/>
            <person name="Nguyen L."/>
            <person name="Okwuonu G."/>
            <person name="Ongeri F."/>
            <person name="Patil S."/>
            <person name="Petrosino J."/>
            <person name="Pham C."/>
            <person name="Pham P."/>
            <person name="Pu L.-L."/>
            <person name="Puazo M."/>
            <person name="Raj R."/>
            <person name="Reid J."/>
            <person name="Rouhana J."/>
            <person name="Saada N."/>
            <person name="Shang Y."/>
            <person name="Simmons D."/>
            <person name="Thornton R."/>
            <person name="Warren J."/>
            <person name="Weissenberger G."/>
            <person name="Zhang J."/>
            <person name="Zhang L."/>
            <person name="Zhou C."/>
            <person name="Zhu D."/>
            <person name="Muzny D."/>
            <person name="Worley K."/>
            <person name="Gibbs R."/>
        </authorList>
    </citation>
    <scope>NUCLEOTIDE SEQUENCE [LARGE SCALE GENOMIC DNA]</scope>
    <source>
        <strain evidence="15 16">DSM 15436</strain>
    </source>
</reference>
<evidence type="ECO:0000256" key="10">
    <source>
        <dbReference type="ARBA" id="ARBA00038489"/>
    </source>
</evidence>
<dbReference type="InterPro" id="IPR000866">
    <property type="entry name" value="AhpC/TSA"/>
</dbReference>
<dbReference type="HOGENOM" id="CLU_042529_14_1_11"/>
<evidence type="ECO:0000256" key="7">
    <source>
        <dbReference type="ARBA" id="ARBA00023157"/>
    </source>
</evidence>
<evidence type="ECO:0000256" key="5">
    <source>
        <dbReference type="ARBA" id="ARBA00022862"/>
    </source>
</evidence>
<dbReference type="InterPro" id="IPR024706">
    <property type="entry name" value="Peroxiredoxin_AhpC-typ"/>
</dbReference>
<dbReference type="Proteomes" id="UP000010301">
    <property type="component" value="Unassembled WGS sequence"/>
</dbReference>
<dbReference type="RefSeq" id="WP_006546357.1">
    <property type="nucleotide sequence ID" value="NZ_DS999541.1"/>
</dbReference>
<dbReference type="PIRSF" id="PIRSF000239">
    <property type="entry name" value="AHPC"/>
    <property type="match status" value="1"/>
</dbReference>
<keyword evidence="7" id="KW-1015">Disulfide bond</keyword>
<dbReference type="GO" id="GO:0034599">
    <property type="term" value="P:cellular response to oxidative stress"/>
    <property type="evidence" value="ECO:0007669"/>
    <property type="project" value="TreeGrafter"/>
</dbReference>
<dbReference type="SUPFAM" id="SSF52833">
    <property type="entry name" value="Thioredoxin-like"/>
    <property type="match status" value="1"/>
</dbReference>
<evidence type="ECO:0000256" key="3">
    <source>
        <dbReference type="ARBA" id="ARBA00013017"/>
    </source>
</evidence>
<evidence type="ECO:0000256" key="9">
    <source>
        <dbReference type="ARBA" id="ARBA00032824"/>
    </source>
</evidence>
<evidence type="ECO:0000256" key="4">
    <source>
        <dbReference type="ARBA" id="ARBA00022559"/>
    </source>
</evidence>
<dbReference type="GO" id="GO:0008379">
    <property type="term" value="F:thioredoxin peroxidase activity"/>
    <property type="evidence" value="ECO:0007669"/>
    <property type="project" value="TreeGrafter"/>
</dbReference>
<comment type="similarity">
    <text evidence="10">Belongs to the peroxiredoxin family. BCP/PrxQ subfamily.</text>
</comment>
<evidence type="ECO:0000259" key="14">
    <source>
        <dbReference type="PROSITE" id="PS51352"/>
    </source>
</evidence>
<comment type="function">
    <text evidence="1">Thiol-specific peroxidase that catalyzes the reduction of hydrogen peroxide and organic hydroperoxides to water and alcohols, respectively. Plays a role in cell protection against oxidative stress by detoxifying peroxides and as sensor of hydrogen peroxide-mediated signaling events.</text>
</comment>
<evidence type="ECO:0000256" key="6">
    <source>
        <dbReference type="ARBA" id="ARBA00023002"/>
    </source>
</evidence>
<name>C0W197_9ACTO</name>
<dbReference type="OrthoDB" id="9812811at2"/>
<evidence type="ECO:0000256" key="13">
    <source>
        <dbReference type="PIRSR" id="PIRSR000239-1"/>
    </source>
</evidence>
<evidence type="ECO:0000256" key="11">
    <source>
        <dbReference type="ARBA" id="ARBA00041373"/>
    </source>
</evidence>
<dbReference type="STRING" id="525245.HMPREF0044_1187"/>
<dbReference type="Gene3D" id="3.40.30.10">
    <property type="entry name" value="Glutaredoxin"/>
    <property type="match status" value="1"/>
</dbReference>
<evidence type="ECO:0000313" key="15">
    <source>
        <dbReference type="EMBL" id="EEH63586.1"/>
    </source>
</evidence>
<keyword evidence="5" id="KW-0049">Antioxidant</keyword>
<dbReference type="CDD" id="cd03017">
    <property type="entry name" value="PRX_BCP"/>
    <property type="match status" value="1"/>
</dbReference>
<evidence type="ECO:0000313" key="16">
    <source>
        <dbReference type="Proteomes" id="UP000010301"/>
    </source>
</evidence>
<dbReference type="EMBL" id="ACFG01000032">
    <property type="protein sequence ID" value="EEH63586.1"/>
    <property type="molecule type" value="Genomic_DNA"/>
</dbReference>
<dbReference type="InterPro" id="IPR036249">
    <property type="entry name" value="Thioredoxin-like_sf"/>
</dbReference>
<keyword evidence="6 15" id="KW-0560">Oxidoreductase</keyword>
<dbReference type="EC" id="1.11.1.24" evidence="3"/>
<keyword evidence="4 15" id="KW-0575">Peroxidase</keyword>
<organism evidence="15 16">
    <name type="scientific">Gleimia coleocanis DSM 15436</name>
    <dbReference type="NCBI Taxonomy" id="525245"/>
    <lineage>
        <taxon>Bacteria</taxon>
        <taxon>Bacillati</taxon>
        <taxon>Actinomycetota</taxon>
        <taxon>Actinomycetes</taxon>
        <taxon>Actinomycetales</taxon>
        <taxon>Actinomycetaceae</taxon>
        <taxon>Gleimia</taxon>
    </lineage>
</organism>
<dbReference type="Pfam" id="PF00578">
    <property type="entry name" value="AhpC-TSA"/>
    <property type="match status" value="1"/>
</dbReference>
<dbReference type="InterPro" id="IPR013766">
    <property type="entry name" value="Thioredoxin_domain"/>
</dbReference>
<dbReference type="PROSITE" id="PS51352">
    <property type="entry name" value="THIOREDOXIN_2"/>
    <property type="match status" value="1"/>
</dbReference>
<comment type="subunit">
    <text evidence="2">Monomer.</text>
</comment>
<gene>
    <name evidence="15" type="ORF">HMPREF0044_1187</name>
</gene>
<evidence type="ECO:0000256" key="1">
    <source>
        <dbReference type="ARBA" id="ARBA00003330"/>
    </source>
</evidence>
<keyword evidence="8" id="KW-0676">Redox-active center</keyword>
<dbReference type="PANTHER" id="PTHR42801:SF4">
    <property type="entry name" value="AHPC_TSA FAMILY PROTEIN"/>
    <property type="match status" value="1"/>
</dbReference>
<proteinExistence type="inferred from homology"/>
<dbReference type="InterPro" id="IPR050924">
    <property type="entry name" value="Peroxiredoxin_BCP/PrxQ"/>
</dbReference>
<dbReference type="GO" id="GO:0005737">
    <property type="term" value="C:cytoplasm"/>
    <property type="evidence" value="ECO:0007669"/>
    <property type="project" value="TreeGrafter"/>
</dbReference>
<sequence length="157" mass="17238">MPRFEIGDTVPNFQLPATTGEFDLYQALEASENGVVVYFYPKASTPGCTTEACDFRDSLQSLKSAGYTVVGVSPDKLPALEKFLTNQELNFALASDETRSLMENWGAYGEKQNYGKTVVGVIRSTVIVGKDKQVLHALYNVKAKGHVARIRKLLGID</sequence>
<comment type="caution">
    <text evidence="15">The sequence shown here is derived from an EMBL/GenBank/DDBJ whole genome shotgun (WGS) entry which is preliminary data.</text>
</comment>
<dbReference type="AlphaFoldDB" id="C0W197"/>
<evidence type="ECO:0000256" key="2">
    <source>
        <dbReference type="ARBA" id="ARBA00011245"/>
    </source>
</evidence>
<accession>C0W197</accession>
<protein>
    <recommendedName>
        <fullName evidence="3">thioredoxin-dependent peroxiredoxin</fullName>
        <ecNumber evidence="3">1.11.1.24</ecNumber>
    </recommendedName>
    <alternativeName>
        <fullName evidence="11">Bacterioferritin comigratory protein</fullName>
    </alternativeName>
    <alternativeName>
        <fullName evidence="9">Thioredoxin peroxidase</fullName>
    </alternativeName>
</protein>
<dbReference type="PANTHER" id="PTHR42801">
    <property type="entry name" value="THIOREDOXIN-DEPENDENT PEROXIDE REDUCTASE"/>
    <property type="match status" value="1"/>
</dbReference>
<evidence type="ECO:0000256" key="12">
    <source>
        <dbReference type="ARBA" id="ARBA00049091"/>
    </source>
</evidence>
<feature type="active site" description="Cysteine sulfenic acid (-SOH) intermediate; for peroxidase activity" evidence="13">
    <location>
        <position position="48"/>
    </location>
</feature>
<dbReference type="FunFam" id="3.40.30.10:FF:000007">
    <property type="entry name" value="Thioredoxin-dependent thiol peroxidase"/>
    <property type="match status" value="1"/>
</dbReference>
<dbReference type="eggNOG" id="COG1225">
    <property type="taxonomic scope" value="Bacteria"/>
</dbReference>
<keyword evidence="16" id="KW-1185">Reference proteome</keyword>
<evidence type="ECO:0000256" key="8">
    <source>
        <dbReference type="ARBA" id="ARBA00023284"/>
    </source>
</evidence>
<dbReference type="GO" id="GO:0045454">
    <property type="term" value="P:cell redox homeostasis"/>
    <property type="evidence" value="ECO:0007669"/>
    <property type="project" value="TreeGrafter"/>
</dbReference>